<gene>
    <name evidence="1" type="ORF">OOA_14595</name>
</gene>
<name>K8W8V3_9GAMM</name>
<dbReference type="Gene3D" id="2.60.120.620">
    <property type="entry name" value="q2cbj1_9rhob like domain"/>
    <property type="match status" value="1"/>
</dbReference>
<dbReference type="STRING" id="1141662.OOA_14595"/>
<dbReference type="AlphaFoldDB" id="K8W8V3"/>
<dbReference type="eggNOG" id="ENOG5030JD4">
    <property type="taxonomic scope" value="Bacteria"/>
</dbReference>
<dbReference type="EMBL" id="AKKL01000040">
    <property type="protein sequence ID" value="EKT57103.1"/>
    <property type="molecule type" value="Genomic_DNA"/>
</dbReference>
<keyword evidence="2" id="KW-1185">Reference proteome</keyword>
<protein>
    <submittedName>
        <fullName evidence="1">Uncharacterized protein</fullName>
    </submittedName>
</protein>
<dbReference type="HOGENOM" id="CLU_1239252_0_0_6"/>
<dbReference type="PATRIC" id="fig|1141662.3.peg.2960"/>
<comment type="caution">
    <text evidence="1">The sequence shown here is derived from an EMBL/GenBank/DDBJ whole genome shotgun (WGS) entry which is preliminary data.</text>
</comment>
<proteinExistence type="predicted"/>
<reference evidence="1 2" key="1">
    <citation type="journal article" date="2012" name="BMC Genomics">
        <title>Comparative genomics of bacteria in the genus Providencia isolated from wild Drosophila melanogaster.</title>
        <authorList>
            <person name="Galac M.R."/>
            <person name="Lazzaro B.P."/>
        </authorList>
    </citation>
    <scope>NUCLEOTIDE SEQUENCE [LARGE SCALE GENOMIC DNA]</scope>
    <source>
        <strain evidence="1 2">DSM 19968</strain>
    </source>
</reference>
<sequence length="223" mass="25821">MSIEQLSAIFNNQGYVSFDISRFFPELTEYGEKFSNIGDEYWSWIIKNQDGENDFYLKNHSLSLIEKEKLAALTDYNNGLFSFSFRRIVDDNVGNSINYFTEIKKVVNSKFFIDFLINITGKKIEKSTLVYLNRFDCGDFLTTHCDPGQSFGIVINFTLNWNVNYGGLTMILDNKRKIILDTLAPYNMSTLIFDTDTKEIPHFVSMVTAETSFKRIALVVRYD</sequence>
<accession>K8W8V3</accession>
<dbReference type="RefSeq" id="WP_008912904.1">
    <property type="nucleotide sequence ID" value="NZ_KB233224.1"/>
</dbReference>
<dbReference type="OrthoDB" id="6466335at2"/>
<evidence type="ECO:0000313" key="2">
    <source>
        <dbReference type="Proteomes" id="UP000009336"/>
    </source>
</evidence>
<dbReference type="Proteomes" id="UP000009336">
    <property type="component" value="Unassembled WGS sequence"/>
</dbReference>
<organism evidence="1 2">
    <name type="scientific">Providencia burhodogranariea DSM 19968</name>
    <dbReference type="NCBI Taxonomy" id="1141662"/>
    <lineage>
        <taxon>Bacteria</taxon>
        <taxon>Pseudomonadati</taxon>
        <taxon>Pseudomonadota</taxon>
        <taxon>Gammaproteobacteria</taxon>
        <taxon>Enterobacterales</taxon>
        <taxon>Morganellaceae</taxon>
        <taxon>Providencia</taxon>
    </lineage>
</organism>
<evidence type="ECO:0000313" key="1">
    <source>
        <dbReference type="EMBL" id="EKT57103.1"/>
    </source>
</evidence>